<dbReference type="PROSITE" id="PS50109">
    <property type="entry name" value="HIS_KIN"/>
    <property type="match status" value="1"/>
</dbReference>
<dbReference type="PATRIC" id="fig|1178515.4.peg.2048"/>
<dbReference type="PANTHER" id="PTHR34220">
    <property type="entry name" value="SENSOR HISTIDINE KINASE YPDA"/>
    <property type="match status" value="1"/>
</dbReference>
<evidence type="ECO:0000256" key="6">
    <source>
        <dbReference type="ARBA" id="ARBA00022840"/>
    </source>
</evidence>
<evidence type="ECO:0000256" key="5">
    <source>
        <dbReference type="ARBA" id="ARBA00022777"/>
    </source>
</evidence>
<dbReference type="KEGG" id="pswu:SY83_10225"/>
<dbReference type="Gene3D" id="3.30.565.10">
    <property type="entry name" value="Histidine kinase-like ATPase, C-terminal domain"/>
    <property type="match status" value="1"/>
</dbReference>
<dbReference type="STRING" id="1178515.SY83_10225"/>
<keyword evidence="12" id="KW-1185">Reference proteome</keyword>
<dbReference type="SMART" id="SM00387">
    <property type="entry name" value="HATPase_c"/>
    <property type="match status" value="1"/>
</dbReference>
<dbReference type="Pfam" id="PF02518">
    <property type="entry name" value="HATPase_c"/>
    <property type="match status" value="1"/>
</dbReference>
<keyword evidence="9" id="KW-1133">Transmembrane helix</keyword>
<evidence type="ECO:0000256" key="3">
    <source>
        <dbReference type="ARBA" id="ARBA00022679"/>
    </source>
</evidence>
<dbReference type="SUPFAM" id="SSF55874">
    <property type="entry name" value="ATPase domain of HSP90 chaperone/DNA topoisomerase II/histidine kinase"/>
    <property type="match status" value="1"/>
</dbReference>
<accession>A0A172TQ01</accession>
<keyword evidence="9" id="KW-0472">Membrane</keyword>
<dbReference type="Pfam" id="PF06580">
    <property type="entry name" value="His_kinase"/>
    <property type="match status" value="1"/>
</dbReference>
<dbReference type="Proteomes" id="UP000076927">
    <property type="component" value="Chromosome"/>
</dbReference>
<dbReference type="InterPro" id="IPR004358">
    <property type="entry name" value="Sig_transdc_His_kin-like_C"/>
</dbReference>
<keyword evidence="3" id="KW-0808">Transferase</keyword>
<dbReference type="GO" id="GO:0016020">
    <property type="term" value="C:membrane"/>
    <property type="evidence" value="ECO:0007669"/>
    <property type="project" value="InterPro"/>
</dbReference>
<keyword evidence="8" id="KW-0175">Coiled coil</keyword>
<feature type="coiled-coil region" evidence="8">
    <location>
        <begin position="342"/>
        <end position="376"/>
    </location>
</feature>
<dbReference type="InterPro" id="IPR003594">
    <property type="entry name" value="HATPase_dom"/>
</dbReference>
<evidence type="ECO:0000313" key="11">
    <source>
        <dbReference type="EMBL" id="ANE48843.1"/>
    </source>
</evidence>
<dbReference type="AlphaFoldDB" id="A0A172TQ01"/>
<protein>
    <recommendedName>
        <fullName evidence="2">histidine kinase</fullName>
        <ecNumber evidence="2">2.7.13.3</ecNumber>
    </recommendedName>
</protein>
<keyword evidence="9" id="KW-0812">Transmembrane</keyword>
<sequence>MWPSSLKARLTIVILLSSAIPLLLIGIISSYAIDNVESNVRDGVISTLKQVRIDTEKTLEMLDFASRQFVTINGTVGGGLRELFEAERNNTYFEFFRETNKVRERFTLVGFTNPNVGVMFYHMPDQDKIMFENRTIGTDFQPDRMPMLTDRKVYQNFGPHPTVSQGQDALVLSIYREVEQIDSKPVYIYIETHLDLLKELFRRDKYGVDTIHILTDAAGQVMYSDDRERYPTGSLQPRFLKEAASDDHYDFYYEKSRQGWQVIAGVHKAGFNQAKTGWTIRYALVGIFTLAVSLLLGWAIWRTVYRPLIQFSREIKAMGTNIHHELSDQDRMAEFNVLFVQFDQMRRQVLELFLEVERKERRKQELEVEKLLVQINPHFLHNTLNTIQWLARMQGNDDIDKLVSVFTRVLHYNLGKEGGIVKIKEEVQALEDYVSLQRIRYDYEFDVRIIVTAETLEVPIPRFVLQPLVENALYHGLRDEGGMIEVHIRHSRNDMVEVTVRDNGAGMSEETKARLLLPDTGERRKSGLGIGLRFVDRMMKMHYGEAFGLQVESELGEGTTMRLRIPTGEGKLEQPQGGEQHD</sequence>
<gene>
    <name evidence="11" type="ORF">SY83_10225</name>
</gene>
<dbReference type="EMBL" id="CP011388">
    <property type="protein sequence ID" value="ANE48843.1"/>
    <property type="molecule type" value="Genomic_DNA"/>
</dbReference>
<evidence type="ECO:0000256" key="7">
    <source>
        <dbReference type="ARBA" id="ARBA00023012"/>
    </source>
</evidence>
<dbReference type="InterPro" id="IPR005467">
    <property type="entry name" value="His_kinase_dom"/>
</dbReference>
<keyword evidence="5" id="KW-0418">Kinase</keyword>
<name>A0A172TQ01_9BACL</name>
<dbReference type="InterPro" id="IPR036890">
    <property type="entry name" value="HATPase_C_sf"/>
</dbReference>
<feature type="transmembrane region" description="Helical" evidence="9">
    <location>
        <begin position="282"/>
        <end position="301"/>
    </location>
</feature>
<dbReference type="PANTHER" id="PTHR34220:SF7">
    <property type="entry name" value="SENSOR HISTIDINE KINASE YPDA"/>
    <property type="match status" value="1"/>
</dbReference>
<dbReference type="InterPro" id="IPR050640">
    <property type="entry name" value="Bact_2-comp_sensor_kinase"/>
</dbReference>
<evidence type="ECO:0000256" key="4">
    <source>
        <dbReference type="ARBA" id="ARBA00022741"/>
    </source>
</evidence>
<evidence type="ECO:0000256" key="2">
    <source>
        <dbReference type="ARBA" id="ARBA00012438"/>
    </source>
</evidence>
<feature type="domain" description="Histidine kinase" evidence="10">
    <location>
        <begin position="464"/>
        <end position="569"/>
    </location>
</feature>
<evidence type="ECO:0000256" key="8">
    <source>
        <dbReference type="SAM" id="Coils"/>
    </source>
</evidence>
<evidence type="ECO:0000313" key="12">
    <source>
        <dbReference type="Proteomes" id="UP000076927"/>
    </source>
</evidence>
<proteinExistence type="predicted"/>
<dbReference type="PRINTS" id="PR00344">
    <property type="entry name" value="BCTRLSENSOR"/>
</dbReference>
<dbReference type="EC" id="2.7.13.3" evidence="2"/>
<dbReference type="InterPro" id="IPR010559">
    <property type="entry name" value="Sig_transdc_His_kin_internal"/>
</dbReference>
<keyword evidence="6" id="KW-0067">ATP-binding</keyword>
<evidence type="ECO:0000256" key="1">
    <source>
        <dbReference type="ARBA" id="ARBA00000085"/>
    </source>
</evidence>
<reference evidence="11 12" key="1">
    <citation type="submission" date="2015-01" db="EMBL/GenBank/DDBJ databases">
        <title>Paenibacillus swuensis/DY6/whole genome sequencing.</title>
        <authorList>
            <person name="Kim M.K."/>
            <person name="Srinivasan S."/>
            <person name="Lee J.-J."/>
        </authorList>
    </citation>
    <scope>NUCLEOTIDE SEQUENCE [LARGE SCALE GENOMIC DNA]</scope>
    <source>
        <strain evidence="11 12">DY6</strain>
    </source>
</reference>
<dbReference type="GO" id="GO:0000155">
    <property type="term" value="F:phosphorelay sensor kinase activity"/>
    <property type="evidence" value="ECO:0007669"/>
    <property type="project" value="InterPro"/>
</dbReference>
<keyword evidence="7" id="KW-0902">Two-component regulatory system</keyword>
<evidence type="ECO:0000256" key="9">
    <source>
        <dbReference type="SAM" id="Phobius"/>
    </source>
</evidence>
<dbReference type="GO" id="GO:0005524">
    <property type="term" value="F:ATP binding"/>
    <property type="evidence" value="ECO:0007669"/>
    <property type="project" value="UniProtKB-KW"/>
</dbReference>
<keyword evidence="4" id="KW-0547">Nucleotide-binding</keyword>
<comment type="catalytic activity">
    <reaction evidence="1">
        <text>ATP + protein L-histidine = ADP + protein N-phospho-L-histidine.</text>
        <dbReference type="EC" id="2.7.13.3"/>
    </reaction>
</comment>
<evidence type="ECO:0000259" key="10">
    <source>
        <dbReference type="PROSITE" id="PS50109"/>
    </source>
</evidence>
<organism evidence="11 12">
    <name type="scientific">Paenibacillus swuensis</name>
    <dbReference type="NCBI Taxonomy" id="1178515"/>
    <lineage>
        <taxon>Bacteria</taxon>
        <taxon>Bacillati</taxon>
        <taxon>Bacillota</taxon>
        <taxon>Bacilli</taxon>
        <taxon>Bacillales</taxon>
        <taxon>Paenibacillaceae</taxon>
        <taxon>Paenibacillus</taxon>
    </lineage>
</organism>
<dbReference type="Gene3D" id="6.10.340.10">
    <property type="match status" value="1"/>
</dbReference>